<keyword evidence="9" id="KW-1185">Reference proteome</keyword>
<dbReference type="AlphaFoldDB" id="A0A1X0Q7X1"/>
<dbReference type="Proteomes" id="UP000192356">
    <property type="component" value="Unassembled WGS sequence"/>
</dbReference>
<feature type="domain" description="Reverse transcriptase RNase H-like" evidence="7">
    <location>
        <begin position="6"/>
        <end position="50"/>
    </location>
</feature>
<sequence>MLSYLSNLDHFKNIIFNSEITIFTDHSNMLFLNSSKHQRVQRWRILIEEYNPNFNFIEGKSNMAADFLSRTLLIQEEEEEKKAKEAVVKFYKEFIHPGSKILFNNIKGKFPNVTR</sequence>
<dbReference type="InterPro" id="IPR041373">
    <property type="entry name" value="RT_RNaseH"/>
</dbReference>
<evidence type="ECO:0000256" key="5">
    <source>
        <dbReference type="ARBA" id="ARBA00022801"/>
    </source>
</evidence>
<dbReference type="VEuPathDB" id="MicrosporidiaDB:HERIO_2167"/>
<evidence type="ECO:0000259" key="7">
    <source>
        <dbReference type="Pfam" id="PF17917"/>
    </source>
</evidence>
<accession>A0A1X0Q7X1</accession>
<evidence type="ECO:0000256" key="3">
    <source>
        <dbReference type="ARBA" id="ARBA00022722"/>
    </source>
</evidence>
<keyword evidence="3" id="KW-0540">Nuclease</keyword>
<dbReference type="GO" id="GO:0004519">
    <property type="term" value="F:endonuclease activity"/>
    <property type="evidence" value="ECO:0007669"/>
    <property type="project" value="UniProtKB-KW"/>
</dbReference>
<dbReference type="Pfam" id="PF17917">
    <property type="entry name" value="RT_RNaseH"/>
    <property type="match status" value="1"/>
</dbReference>
<evidence type="ECO:0000256" key="4">
    <source>
        <dbReference type="ARBA" id="ARBA00022759"/>
    </source>
</evidence>
<keyword evidence="6" id="KW-0695">RNA-directed DNA polymerase</keyword>
<evidence type="ECO:0000313" key="8">
    <source>
        <dbReference type="EMBL" id="ORD95846.1"/>
    </source>
</evidence>
<keyword evidence="2" id="KW-0548">Nucleotidyltransferase</keyword>
<keyword evidence="4" id="KW-0255">Endonuclease</keyword>
<reference evidence="8 9" key="1">
    <citation type="journal article" date="2017" name="Environ. Microbiol.">
        <title>Decay of the glycolytic pathway and adaptation to intranuclear parasitism within Enterocytozoonidae microsporidia.</title>
        <authorList>
            <person name="Wiredu Boakye D."/>
            <person name="Jaroenlak P."/>
            <person name="Prachumwat A."/>
            <person name="Williams T.A."/>
            <person name="Bateman K.S."/>
            <person name="Itsathitphaisarn O."/>
            <person name="Sritunyalucksana K."/>
            <person name="Paszkiewicz K.H."/>
            <person name="Moore K.A."/>
            <person name="Stentiford G.D."/>
            <person name="Williams B.A."/>
        </authorList>
    </citation>
    <scope>NUCLEOTIDE SEQUENCE [LARGE SCALE GENOMIC DNA]</scope>
    <source>
        <strain evidence="8 9">GB1</strain>
    </source>
</reference>
<protein>
    <recommendedName>
        <fullName evidence="7">Reverse transcriptase RNase H-like domain-containing protein</fullName>
    </recommendedName>
</protein>
<keyword evidence="1" id="KW-0808">Transferase</keyword>
<gene>
    <name evidence="8" type="ORF">HERIO_2167</name>
</gene>
<name>A0A1X0Q7X1_9MICR</name>
<dbReference type="VEuPathDB" id="MicrosporidiaDB:A0H76_2602"/>
<dbReference type="EMBL" id="LVKB01000170">
    <property type="protein sequence ID" value="ORD95846.1"/>
    <property type="molecule type" value="Genomic_DNA"/>
</dbReference>
<dbReference type="GO" id="GO:0003964">
    <property type="term" value="F:RNA-directed DNA polymerase activity"/>
    <property type="evidence" value="ECO:0007669"/>
    <property type="project" value="UniProtKB-KW"/>
</dbReference>
<evidence type="ECO:0000256" key="1">
    <source>
        <dbReference type="ARBA" id="ARBA00022679"/>
    </source>
</evidence>
<dbReference type="GO" id="GO:0016787">
    <property type="term" value="F:hydrolase activity"/>
    <property type="evidence" value="ECO:0007669"/>
    <property type="project" value="UniProtKB-KW"/>
</dbReference>
<evidence type="ECO:0000313" key="9">
    <source>
        <dbReference type="Proteomes" id="UP000192356"/>
    </source>
</evidence>
<evidence type="ECO:0000256" key="2">
    <source>
        <dbReference type="ARBA" id="ARBA00022695"/>
    </source>
</evidence>
<dbReference type="OrthoDB" id="2195384at2759"/>
<comment type="caution">
    <text evidence="8">The sequence shown here is derived from an EMBL/GenBank/DDBJ whole genome shotgun (WGS) entry which is preliminary data.</text>
</comment>
<organism evidence="8 9">
    <name type="scientific">Hepatospora eriocheir</name>
    <dbReference type="NCBI Taxonomy" id="1081669"/>
    <lineage>
        <taxon>Eukaryota</taxon>
        <taxon>Fungi</taxon>
        <taxon>Fungi incertae sedis</taxon>
        <taxon>Microsporidia</taxon>
        <taxon>Hepatosporidae</taxon>
        <taxon>Hepatospora</taxon>
    </lineage>
</organism>
<keyword evidence="5" id="KW-0378">Hydrolase</keyword>
<proteinExistence type="predicted"/>
<evidence type="ECO:0000256" key="6">
    <source>
        <dbReference type="ARBA" id="ARBA00022918"/>
    </source>
</evidence>